<dbReference type="Proteomes" id="UP000029575">
    <property type="component" value="Unassembled WGS sequence"/>
</dbReference>
<feature type="domain" description="ABC transporter" evidence="10">
    <location>
        <begin position="342"/>
        <end position="572"/>
    </location>
</feature>
<evidence type="ECO:0000256" key="9">
    <source>
        <dbReference type="SAM" id="Phobius"/>
    </source>
</evidence>
<keyword evidence="3" id="KW-0997">Cell inner membrane</keyword>
<feature type="transmembrane region" description="Helical" evidence="9">
    <location>
        <begin position="23"/>
        <end position="46"/>
    </location>
</feature>
<dbReference type="RefSeq" id="WP_052100155.1">
    <property type="nucleotide sequence ID" value="NZ_KN150853.1"/>
</dbReference>
<organism evidence="12 13">
    <name type="scientific">Burkholderia cepacia</name>
    <name type="common">Pseudomonas cepacia</name>
    <dbReference type="NCBI Taxonomy" id="292"/>
    <lineage>
        <taxon>Bacteria</taxon>
        <taxon>Pseudomonadati</taxon>
        <taxon>Pseudomonadota</taxon>
        <taxon>Betaproteobacteria</taxon>
        <taxon>Burkholderiales</taxon>
        <taxon>Burkholderiaceae</taxon>
        <taxon>Burkholderia</taxon>
        <taxon>Burkholderia cepacia complex</taxon>
    </lineage>
</organism>
<evidence type="ECO:0000256" key="3">
    <source>
        <dbReference type="ARBA" id="ARBA00022519"/>
    </source>
</evidence>
<feature type="transmembrane region" description="Helical" evidence="9">
    <location>
        <begin position="166"/>
        <end position="185"/>
    </location>
</feature>
<dbReference type="EMBL" id="JPGD01000006">
    <property type="protein sequence ID" value="KGB93830.1"/>
    <property type="molecule type" value="Genomic_DNA"/>
</dbReference>
<comment type="caution">
    <text evidence="12">The sequence shown here is derived from an EMBL/GenBank/DDBJ whole genome shotgun (WGS) entry which is preliminary data.</text>
</comment>
<dbReference type="SUPFAM" id="SSF52540">
    <property type="entry name" value="P-loop containing nucleoside triphosphate hydrolases"/>
    <property type="match status" value="1"/>
</dbReference>
<feature type="transmembrane region" description="Helical" evidence="9">
    <location>
        <begin position="133"/>
        <end position="160"/>
    </location>
</feature>
<evidence type="ECO:0000313" key="13">
    <source>
        <dbReference type="Proteomes" id="UP000029575"/>
    </source>
</evidence>
<feature type="transmembrane region" description="Helical" evidence="9">
    <location>
        <begin position="248"/>
        <end position="269"/>
    </location>
</feature>
<evidence type="ECO:0000256" key="1">
    <source>
        <dbReference type="ARBA" id="ARBA00004651"/>
    </source>
</evidence>
<dbReference type="InterPro" id="IPR003593">
    <property type="entry name" value="AAA+_ATPase"/>
</dbReference>
<keyword evidence="8 9" id="KW-0472">Membrane</keyword>
<dbReference type="PROSITE" id="PS50893">
    <property type="entry name" value="ABC_TRANSPORTER_2"/>
    <property type="match status" value="1"/>
</dbReference>
<proteinExistence type="predicted"/>
<dbReference type="PROSITE" id="PS50929">
    <property type="entry name" value="ABC_TM1F"/>
    <property type="match status" value="1"/>
</dbReference>
<feature type="transmembrane region" description="Helical" evidence="9">
    <location>
        <begin position="58"/>
        <end position="79"/>
    </location>
</feature>
<evidence type="ECO:0000256" key="2">
    <source>
        <dbReference type="ARBA" id="ARBA00022475"/>
    </source>
</evidence>
<evidence type="ECO:0000256" key="7">
    <source>
        <dbReference type="ARBA" id="ARBA00022989"/>
    </source>
</evidence>
<reference evidence="12 13" key="1">
    <citation type="submission" date="2014-06" db="EMBL/GenBank/DDBJ databases">
        <authorList>
            <person name="Bishop-Lilly K.A."/>
            <person name="Broomall S.M."/>
            <person name="Chain P.S."/>
            <person name="Chertkov O."/>
            <person name="Coyne S.R."/>
            <person name="Daligault H.E."/>
            <person name="Davenport K.W."/>
            <person name="Erkkila T."/>
            <person name="Frey K.G."/>
            <person name="Gibbons H.S."/>
            <person name="Gu W."/>
            <person name="Jaissle J."/>
            <person name="Johnson S.L."/>
            <person name="Koroleva G.I."/>
            <person name="Ladner J.T."/>
            <person name="Lo C.-C."/>
            <person name="Minogue T.D."/>
            <person name="Munk C."/>
            <person name="Palacios G.F."/>
            <person name="Redden C.L."/>
            <person name="Rosenzweig C.N."/>
            <person name="Scholz M.B."/>
            <person name="Teshima H."/>
            <person name="Xu Y."/>
        </authorList>
    </citation>
    <scope>NUCLEOTIDE SEQUENCE [LARGE SCALE GENOMIC DNA]</scope>
    <source>
        <strain evidence="12 13">DWS 37UF10B-2</strain>
    </source>
</reference>
<dbReference type="Pfam" id="PF00664">
    <property type="entry name" value="ABC_membrane"/>
    <property type="match status" value="1"/>
</dbReference>
<gene>
    <name evidence="12" type="ORF">DM43_1834</name>
</gene>
<dbReference type="PANTHER" id="PTHR43394:SF1">
    <property type="entry name" value="ATP-BINDING CASSETTE SUB-FAMILY B MEMBER 10, MITOCHONDRIAL"/>
    <property type="match status" value="1"/>
</dbReference>
<feature type="domain" description="ABC transmembrane type-1" evidence="11">
    <location>
        <begin position="26"/>
        <end position="309"/>
    </location>
</feature>
<dbReference type="InterPro" id="IPR027417">
    <property type="entry name" value="P-loop_NTPase"/>
</dbReference>
<evidence type="ECO:0000256" key="6">
    <source>
        <dbReference type="ARBA" id="ARBA00022840"/>
    </source>
</evidence>
<keyword evidence="4 9" id="KW-0812">Transmembrane</keyword>
<keyword evidence="5" id="KW-0547">Nucleotide-binding</keyword>
<name>A0AA88Z090_BURCE</name>
<protein>
    <submittedName>
        <fullName evidence="12">ABC transporter family protein</fullName>
    </submittedName>
</protein>
<evidence type="ECO:0000256" key="8">
    <source>
        <dbReference type="ARBA" id="ARBA00023136"/>
    </source>
</evidence>
<sequence>MNAHHAPNPITEVLQAYWKADRWMLLAVAVVVVLSSTSAVAAPYLFSRLIDALSHRGALGALLPGFLLYAVLLGVSSALQRVVQYLAFMSAENLGFVLSTRFFARILKKTTAFFVEHNPAEIQNANARGRSSLAVLVQLGLMGLIPGVLQIVLTLVTLGALINFEVVAIAAAYGMVAVAIAVVSARRSRAFLDRAVEAGQENARFVGGAINAMETLRHFGSHRWMNDRFADKARIVRDNWRAYVARHVGYLALLGFGLAIQFAVTFWLLLPRHAAGMLSIGDIVLFNTLLLQLNQPFDMIARAIDEIARARATLVPFAAMWAAPEERQVSHASAFVPREGRVVFDRVGYAYGNGRGVTDVDFVAERGAITFVVGETGAGKSTVFKLALKSMEPTRGRILVDGVDLAAIDRADWYGAVAVVPQDVVLLNESLEDNILLGRPRDERRLREAAAKATILPFIEGLPDGFRTTVGERGLKLSGGERQRIAIARALYGEPTVLFLDEASSALDEATERDIMEHVRLLARDVTVIAITHRHSVIGATDTVVRLGGAEVPASRDAAISIAPSPLTPASAD</sequence>
<dbReference type="GO" id="GO:0015421">
    <property type="term" value="F:ABC-type oligopeptide transporter activity"/>
    <property type="evidence" value="ECO:0007669"/>
    <property type="project" value="TreeGrafter"/>
</dbReference>
<dbReference type="SUPFAM" id="SSF90123">
    <property type="entry name" value="ABC transporter transmembrane region"/>
    <property type="match status" value="1"/>
</dbReference>
<keyword evidence="6" id="KW-0067">ATP-binding</keyword>
<dbReference type="SMART" id="SM00382">
    <property type="entry name" value="AAA"/>
    <property type="match status" value="1"/>
</dbReference>
<dbReference type="InterPro" id="IPR039421">
    <property type="entry name" value="Type_1_exporter"/>
</dbReference>
<dbReference type="InterPro" id="IPR036640">
    <property type="entry name" value="ABC1_TM_sf"/>
</dbReference>
<dbReference type="GO" id="GO:0005524">
    <property type="term" value="F:ATP binding"/>
    <property type="evidence" value="ECO:0007669"/>
    <property type="project" value="UniProtKB-KW"/>
</dbReference>
<dbReference type="GO" id="GO:0016887">
    <property type="term" value="F:ATP hydrolysis activity"/>
    <property type="evidence" value="ECO:0007669"/>
    <property type="project" value="InterPro"/>
</dbReference>
<accession>A0AA88Z090</accession>
<dbReference type="PROSITE" id="PS00211">
    <property type="entry name" value="ABC_TRANSPORTER_1"/>
    <property type="match status" value="1"/>
</dbReference>
<evidence type="ECO:0000256" key="4">
    <source>
        <dbReference type="ARBA" id="ARBA00022692"/>
    </source>
</evidence>
<comment type="subcellular location">
    <subcellularLocation>
        <location evidence="1">Cell membrane</location>
        <topology evidence="1">Multi-pass membrane protein</topology>
    </subcellularLocation>
</comment>
<evidence type="ECO:0000259" key="10">
    <source>
        <dbReference type="PROSITE" id="PS50893"/>
    </source>
</evidence>
<dbReference type="GO" id="GO:0005886">
    <property type="term" value="C:plasma membrane"/>
    <property type="evidence" value="ECO:0007669"/>
    <property type="project" value="UniProtKB-SubCell"/>
</dbReference>
<evidence type="ECO:0000313" key="12">
    <source>
        <dbReference type="EMBL" id="KGB93830.1"/>
    </source>
</evidence>
<evidence type="ECO:0000259" key="11">
    <source>
        <dbReference type="PROSITE" id="PS50929"/>
    </source>
</evidence>
<dbReference type="Gene3D" id="1.20.1560.10">
    <property type="entry name" value="ABC transporter type 1, transmembrane domain"/>
    <property type="match status" value="1"/>
</dbReference>
<dbReference type="PANTHER" id="PTHR43394">
    <property type="entry name" value="ATP-DEPENDENT PERMEASE MDL1, MITOCHONDRIAL"/>
    <property type="match status" value="1"/>
</dbReference>
<dbReference type="AlphaFoldDB" id="A0AA88Z090"/>
<keyword evidence="2" id="KW-1003">Cell membrane</keyword>
<dbReference type="Pfam" id="PF00005">
    <property type="entry name" value="ABC_tran"/>
    <property type="match status" value="1"/>
</dbReference>
<evidence type="ECO:0000256" key="5">
    <source>
        <dbReference type="ARBA" id="ARBA00022741"/>
    </source>
</evidence>
<dbReference type="InterPro" id="IPR017871">
    <property type="entry name" value="ABC_transporter-like_CS"/>
</dbReference>
<dbReference type="InterPro" id="IPR011527">
    <property type="entry name" value="ABC1_TM_dom"/>
</dbReference>
<dbReference type="Gene3D" id="3.40.50.300">
    <property type="entry name" value="P-loop containing nucleotide triphosphate hydrolases"/>
    <property type="match status" value="1"/>
</dbReference>
<dbReference type="InterPro" id="IPR003439">
    <property type="entry name" value="ABC_transporter-like_ATP-bd"/>
</dbReference>
<keyword evidence="7 9" id="KW-1133">Transmembrane helix</keyword>